<feature type="region of interest" description="Disordered" evidence="2">
    <location>
        <begin position="268"/>
        <end position="374"/>
    </location>
</feature>
<comment type="similarity">
    <text evidence="1">Belongs to the 5'-AMP-activated protein kinase beta subunit family.</text>
</comment>
<dbReference type="Pfam" id="PF16561">
    <property type="entry name" value="AMPK1_CBM"/>
    <property type="match status" value="1"/>
</dbReference>
<dbReference type="Pfam" id="PF04739">
    <property type="entry name" value="AMPKBI"/>
    <property type="match status" value="1"/>
</dbReference>
<dbReference type="Gene3D" id="2.60.40.10">
    <property type="entry name" value="Immunoglobulins"/>
    <property type="match status" value="1"/>
</dbReference>
<dbReference type="InterPro" id="IPR006828">
    <property type="entry name" value="ASC_dom"/>
</dbReference>
<dbReference type="GO" id="GO:0019901">
    <property type="term" value="F:protein kinase binding"/>
    <property type="evidence" value="ECO:0007669"/>
    <property type="project" value="TreeGrafter"/>
</dbReference>
<accession>A0A8H5GK05</accession>
<dbReference type="SMART" id="SM01010">
    <property type="entry name" value="AMPKBI"/>
    <property type="match status" value="1"/>
</dbReference>
<dbReference type="SUPFAM" id="SSF160219">
    <property type="entry name" value="AMPKBI-like"/>
    <property type="match status" value="1"/>
</dbReference>
<dbReference type="InterPro" id="IPR014756">
    <property type="entry name" value="Ig_E-set"/>
</dbReference>
<dbReference type="PANTHER" id="PTHR10343:SF84">
    <property type="entry name" value="5'-AMP-ACTIVATED PROTEIN KINASE SUBUNIT BETA-1"/>
    <property type="match status" value="1"/>
</dbReference>
<evidence type="ECO:0000259" key="3">
    <source>
        <dbReference type="SMART" id="SM01010"/>
    </source>
</evidence>
<dbReference type="SUPFAM" id="SSF81296">
    <property type="entry name" value="E set domains"/>
    <property type="match status" value="1"/>
</dbReference>
<feature type="compositionally biased region" description="Polar residues" evidence="2">
    <location>
        <begin position="134"/>
        <end position="143"/>
    </location>
</feature>
<name>A0A8H5GK05_9AGAR</name>
<dbReference type="InterPro" id="IPR050827">
    <property type="entry name" value="CRP1_MDG1_kinase"/>
</dbReference>
<dbReference type="InterPro" id="IPR013783">
    <property type="entry name" value="Ig-like_fold"/>
</dbReference>
<evidence type="ECO:0000256" key="2">
    <source>
        <dbReference type="SAM" id="MobiDB-lite"/>
    </source>
</evidence>
<dbReference type="Proteomes" id="UP000559256">
    <property type="component" value="Unassembled WGS sequence"/>
</dbReference>
<feature type="domain" description="Association with the SNF1 complex (ASC)" evidence="3">
    <location>
        <begin position="159"/>
        <end position="427"/>
    </location>
</feature>
<dbReference type="CDD" id="cd02859">
    <property type="entry name" value="E_set_AMPKbeta_like_N"/>
    <property type="match status" value="1"/>
</dbReference>
<evidence type="ECO:0000313" key="5">
    <source>
        <dbReference type="Proteomes" id="UP000559256"/>
    </source>
</evidence>
<proteinExistence type="inferred from homology"/>
<feature type="compositionally biased region" description="Low complexity" evidence="2">
    <location>
        <begin position="269"/>
        <end position="278"/>
    </location>
</feature>
<protein>
    <recommendedName>
        <fullName evidence="3">Association with the SNF1 complex (ASC) domain-containing protein</fullName>
    </recommendedName>
</protein>
<gene>
    <name evidence="4" type="ORF">D9758_005678</name>
</gene>
<dbReference type="EMBL" id="JAACJM010000024">
    <property type="protein sequence ID" value="KAF5366297.1"/>
    <property type="molecule type" value="Genomic_DNA"/>
</dbReference>
<dbReference type="GO" id="GO:0031588">
    <property type="term" value="C:nucleotide-activated protein kinase complex"/>
    <property type="evidence" value="ECO:0007669"/>
    <property type="project" value="TreeGrafter"/>
</dbReference>
<dbReference type="Gene3D" id="6.20.250.60">
    <property type="match status" value="1"/>
</dbReference>
<dbReference type="GO" id="GO:0005737">
    <property type="term" value="C:cytoplasm"/>
    <property type="evidence" value="ECO:0007669"/>
    <property type="project" value="TreeGrafter"/>
</dbReference>
<feature type="compositionally biased region" description="Basic and acidic residues" evidence="2">
    <location>
        <begin position="279"/>
        <end position="319"/>
    </location>
</feature>
<keyword evidence="5" id="KW-1185">Reference proteome</keyword>
<sequence length="428" mass="46075">MCSFVRDPTSSTFSTIIPLLPGTHHLRFLVDDQWRVADDLPTAVDDQGSLANYVAVGAVITGVITPPEAPSSPSPLGKKPTHRTVNSNAAAGLKLTGLDNPAALGEGLRRYKMGHSFWSASSTIDGDEDIHPSPQEQPMSPGTPSAYGFPASVPVKQKPRKPSGSRYTPRWTNEIPLELIEAAAEEEAYLNYQTRLQQQMFAQQQYNAYGHGYSNPSRPPVQISGFVPLPNIPPAPSLPRYLDKLILNAHVQAKTGVGVSVGSTMAATGGSFSSSSQRGGRERVRSPVRDRDREREVANRDRDRDRDREARRRERERRSFGMSAEETLSRNTDGGSLLEESPTPTLVSSVAAGGGSGSGSTSPTSPTHVKSDKPNGIVFDDTVVADDNSVLPVPSHVVLHHLCTSAIRNGVLAVGETYVTSVYYKPAA</sequence>
<dbReference type="InterPro" id="IPR032640">
    <property type="entry name" value="AMPK1_CBM"/>
</dbReference>
<dbReference type="GO" id="GO:0005634">
    <property type="term" value="C:nucleus"/>
    <property type="evidence" value="ECO:0007669"/>
    <property type="project" value="TreeGrafter"/>
</dbReference>
<reference evidence="4 5" key="1">
    <citation type="journal article" date="2020" name="ISME J.">
        <title>Uncovering the hidden diversity of litter-decomposition mechanisms in mushroom-forming fungi.</title>
        <authorList>
            <person name="Floudas D."/>
            <person name="Bentzer J."/>
            <person name="Ahren D."/>
            <person name="Johansson T."/>
            <person name="Persson P."/>
            <person name="Tunlid A."/>
        </authorList>
    </citation>
    <scope>NUCLEOTIDE SEQUENCE [LARGE SCALE GENOMIC DNA]</scope>
    <source>
        <strain evidence="4 5">CBS 291.85</strain>
    </source>
</reference>
<organism evidence="4 5">
    <name type="scientific">Tetrapyrgos nigripes</name>
    <dbReference type="NCBI Taxonomy" id="182062"/>
    <lineage>
        <taxon>Eukaryota</taxon>
        <taxon>Fungi</taxon>
        <taxon>Dikarya</taxon>
        <taxon>Basidiomycota</taxon>
        <taxon>Agaricomycotina</taxon>
        <taxon>Agaricomycetes</taxon>
        <taxon>Agaricomycetidae</taxon>
        <taxon>Agaricales</taxon>
        <taxon>Marasmiineae</taxon>
        <taxon>Marasmiaceae</taxon>
        <taxon>Tetrapyrgos</taxon>
    </lineage>
</organism>
<evidence type="ECO:0000256" key="1">
    <source>
        <dbReference type="ARBA" id="ARBA00010926"/>
    </source>
</evidence>
<evidence type="ECO:0000313" key="4">
    <source>
        <dbReference type="EMBL" id="KAF5366297.1"/>
    </source>
</evidence>
<dbReference type="OrthoDB" id="531008at2759"/>
<dbReference type="InterPro" id="IPR037256">
    <property type="entry name" value="ASC_dom_sf"/>
</dbReference>
<feature type="region of interest" description="Disordered" evidence="2">
    <location>
        <begin position="122"/>
        <end position="145"/>
    </location>
</feature>
<feature type="region of interest" description="Disordered" evidence="2">
    <location>
        <begin position="65"/>
        <end position="84"/>
    </location>
</feature>
<dbReference type="AlphaFoldDB" id="A0A8H5GK05"/>
<comment type="caution">
    <text evidence="4">The sequence shown here is derived from an EMBL/GenBank/DDBJ whole genome shotgun (WGS) entry which is preliminary data.</text>
</comment>
<dbReference type="PANTHER" id="PTHR10343">
    <property type="entry name" value="5'-AMP-ACTIVATED PROTEIN KINASE , BETA SUBUNIT"/>
    <property type="match status" value="1"/>
</dbReference>
<dbReference type="GO" id="GO:0007165">
    <property type="term" value="P:signal transduction"/>
    <property type="evidence" value="ECO:0007669"/>
    <property type="project" value="TreeGrafter"/>
</dbReference>